<reference evidence="5" key="1">
    <citation type="submission" date="2022-08" db="UniProtKB">
        <authorList>
            <consortium name="EnsemblMetazoa"/>
        </authorList>
    </citation>
    <scope>IDENTIFICATION</scope>
    <source>
        <strain evidence="5">05x7-T-G4-1.051#20</strain>
    </source>
</reference>
<evidence type="ECO:0000256" key="3">
    <source>
        <dbReference type="SAM" id="SignalP"/>
    </source>
</evidence>
<dbReference type="AlphaFoldDB" id="A0A8W8N6M4"/>
<dbReference type="Gene3D" id="2.60.120.40">
    <property type="match status" value="2"/>
</dbReference>
<feature type="domain" description="C1q" evidence="4">
    <location>
        <begin position="53"/>
        <end position="201"/>
    </location>
</feature>
<feature type="chain" id="PRO_5036465979" description="C1q domain-containing protein" evidence="3">
    <location>
        <begin position="28"/>
        <end position="309"/>
    </location>
</feature>
<evidence type="ECO:0000256" key="1">
    <source>
        <dbReference type="ARBA" id="ARBA00004613"/>
    </source>
</evidence>
<protein>
    <recommendedName>
        <fullName evidence="4">C1q domain-containing protein</fullName>
    </recommendedName>
</protein>
<keyword evidence="2" id="KW-0964">Secreted</keyword>
<sequence>MSFLYASMFAKLYGAVLLFSLLLGASGSDDFITKYEKYNSVCRRMGYQDKRCEEREVIAFHARMSTDQKNIKNRNVVVFGTVTLNTGKAYNPTTSKFTAPSRGHYSFTWTIATYPGAMFNTQLVINGKSVSYNHVNGRVGGNNYEAGSSTVILKMEKNDVVSILSADTGESAQNIAFHARQWTDLKNIKDKTVVVFSDVTLNTRNAYSASTGEFTAPVRGHYTFTLIISTTQGALFSTQLAINGNSVCCNHIKGVFQWKKNYEILSSTGISKMETNDVVTIRLYDTGVFANKMWSSFSGFFVVGEFMFK</sequence>
<proteinExistence type="predicted"/>
<evidence type="ECO:0000256" key="2">
    <source>
        <dbReference type="ARBA" id="ARBA00022525"/>
    </source>
</evidence>
<dbReference type="SMART" id="SM00110">
    <property type="entry name" value="C1Q"/>
    <property type="match status" value="1"/>
</dbReference>
<dbReference type="InterPro" id="IPR001073">
    <property type="entry name" value="C1q_dom"/>
</dbReference>
<dbReference type="EnsemblMetazoa" id="G45.1">
    <property type="protein sequence ID" value="G45.1:cds"/>
    <property type="gene ID" value="G45"/>
</dbReference>
<dbReference type="Proteomes" id="UP000005408">
    <property type="component" value="Unassembled WGS sequence"/>
</dbReference>
<evidence type="ECO:0000313" key="5">
    <source>
        <dbReference type="EnsemblMetazoa" id="G45.1:cds"/>
    </source>
</evidence>
<organism evidence="5 6">
    <name type="scientific">Magallana gigas</name>
    <name type="common">Pacific oyster</name>
    <name type="synonym">Crassostrea gigas</name>
    <dbReference type="NCBI Taxonomy" id="29159"/>
    <lineage>
        <taxon>Eukaryota</taxon>
        <taxon>Metazoa</taxon>
        <taxon>Spiralia</taxon>
        <taxon>Lophotrochozoa</taxon>
        <taxon>Mollusca</taxon>
        <taxon>Bivalvia</taxon>
        <taxon>Autobranchia</taxon>
        <taxon>Pteriomorphia</taxon>
        <taxon>Ostreida</taxon>
        <taxon>Ostreoidea</taxon>
        <taxon>Ostreidae</taxon>
        <taxon>Magallana</taxon>
    </lineage>
</organism>
<dbReference type="PROSITE" id="PS50871">
    <property type="entry name" value="C1Q"/>
    <property type="match status" value="1"/>
</dbReference>
<dbReference type="Pfam" id="PF00386">
    <property type="entry name" value="C1q"/>
    <property type="match status" value="2"/>
</dbReference>
<dbReference type="PRINTS" id="PR00007">
    <property type="entry name" value="COMPLEMNTC1Q"/>
</dbReference>
<keyword evidence="3" id="KW-0732">Signal</keyword>
<evidence type="ECO:0000313" key="6">
    <source>
        <dbReference type="Proteomes" id="UP000005408"/>
    </source>
</evidence>
<feature type="signal peptide" evidence="3">
    <location>
        <begin position="1"/>
        <end position="27"/>
    </location>
</feature>
<evidence type="ECO:0000259" key="4">
    <source>
        <dbReference type="PROSITE" id="PS50871"/>
    </source>
</evidence>
<comment type="subcellular location">
    <subcellularLocation>
        <location evidence="1">Secreted</location>
    </subcellularLocation>
</comment>
<dbReference type="GO" id="GO:0005581">
    <property type="term" value="C:collagen trimer"/>
    <property type="evidence" value="ECO:0007669"/>
    <property type="project" value="UniProtKB-KW"/>
</dbReference>
<dbReference type="PANTHER" id="PTHR15427:SF33">
    <property type="entry name" value="COLLAGEN IV NC1 DOMAIN-CONTAINING PROTEIN"/>
    <property type="match status" value="1"/>
</dbReference>
<dbReference type="PANTHER" id="PTHR15427">
    <property type="entry name" value="EMILIN ELASTIN MICROFIBRIL INTERFACE-LOCATED PROTEIN ELASTIN MICROFIBRIL INTERFACER"/>
    <property type="match status" value="1"/>
</dbReference>
<name>A0A8W8N6M4_MAGGI</name>
<accession>A0A8W8N6M4</accession>
<keyword evidence="6" id="KW-1185">Reference proteome</keyword>
<dbReference type="InterPro" id="IPR050392">
    <property type="entry name" value="Collagen/C1q_domain"/>
</dbReference>
<dbReference type="InterPro" id="IPR008983">
    <property type="entry name" value="Tumour_necrosis_fac-like_dom"/>
</dbReference>
<dbReference type="SUPFAM" id="SSF49842">
    <property type="entry name" value="TNF-like"/>
    <property type="match status" value="2"/>
</dbReference>